<keyword evidence="3" id="KW-1185">Reference proteome</keyword>
<reference evidence="3" key="1">
    <citation type="journal article" date="2019" name="Int. J. Syst. Evol. Microbiol.">
        <title>The Global Catalogue of Microorganisms (GCM) 10K type strain sequencing project: providing services to taxonomists for standard genome sequencing and annotation.</title>
        <authorList>
            <consortium name="The Broad Institute Genomics Platform"/>
            <consortium name="The Broad Institute Genome Sequencing Center for Infectious Disease"/>
            <person name="Wu L."/>
            <person name="Ma J."/>
        </authorList>
    </citation>
    <scope>NUCLEOTIDE SEQUENCE [LARGE SCALE GENOMIC DNA]</scope>
    <source>
        <strain evidence="3">CCUG 60214</strain>
    </source>
</reference>
<dbReference type="RefSeq" id="WP_380727447.1">
    <property type="nucleotide sequence ID" value="NZ_JBHTLK010000194.1"/>
</dbReference>
<feature type="transmembrane region" description="Helical" evidence="1">
    <location>
        <begin position="43"/>
        <end position="61"/>
    </location>
</feature>
<evidence type="ECO:0000256" key="1">
    <source>
        <dbReference type="SAM" id="Phobius"/>
    </source>
</evidence>
<name>A0ABW3R1N1_9PSEU</name>
<proteinExistence type="predicted"/>
<organism evidence="2 3">
    <name type="scientific">Saccharothrix hoggarensis</name>
    <dbReference type="NCBI Taxonomy" id="913853"/>
    <lineage>
        <taxon>Bacteria</taxon>
        <taxon>Bacillati</taxon>
        <taxon>Actinomycetota</taxon>
        <taxon>Actinomycetes</taxon>
        <taxon>Pseudonocardiales</taxon>
        <taxon>Pseudonocardiaceae</taxon>
        <taxon>Saccharothrix</taxon>
    </lineage>
</organism>
<comment type="caution">
    <text evidence="2">The sequence shown here is derived from an EMBL/GenBank/DDBJ whole genome shotgun (WGS) entry which is preliminary data.</text>
</comment>
<dbReference type="EMBL" id="JBHTLK010000194">
    <property type="protein sequence ID" value="MFD1150919.1"/>
    <property type="molecule type" value="Genomic_DNA"/>
</dbReference>
<gene>
    <name evidence="2" type="ORF">ACFQ3T_27650</name>
</gene>
<evidence type="ECO:0000313" key="2">
    <source>
        <dbReference type="EMBL" id="MFD1150919.1"/>
    </source>
</evidence>
<accession>A0ABW3R1N1</accession>
<protein>
    <recommendedName>
        <fullName evidence="4">DUF2061 domain-containing protein</fullName>
    </recommendedName>
</protein>
<keyword evidence="1" id="KW-1133">Transmembrane helix</keyword>
<keyword evidence="1" id="KW-0812">Transmembrane</keyword>
<evidence type="ECO:0000313" key="3">
    <source>
        <dbReference type="Proteomes" id="UP001597168"/>
    </source>
</evidence>
<feature type="transmembrane region" description="Helical" evidence="1">
    <location>
        <begin position="18"/>
        <end position="37"/>
    </location>
</feature>
<dbReference type="Proteomes" id="UP001597168">
    <property type="component" value="Unassembled WGS sequence"/>
</dbReference>
<evidence type="ECO:0008006" key="4">
    <source>
        <dbReference type="Google" id="ProtNLM"/>
    </source>
</evidence>
<keyword evidence="1" id="KW-0472">Membrane</keyword>
<sequence length="77" mass="8908">MRSFVRWLLRNPRGRGELWFRLASGAVVAAVCAVFGWLTSTVIAVIVGLEVVDLVTSYVWWRRDRRRERHQAVTDPP</sequence>